<dbReference type="InterPro" id="IPR041916">
    <property type="entry name" value="Anti_sigma_zinc_sf"/>
</dbReference>
<evidence type="ECO:0000256" key="7">
    <source>
        <dbReference type="ARBA" id="ARBA00029829"/>
    </source>
</evidence>
<comment type="subcellular location">
    <subcellularLocation>
        <location evidence="2">Cell membrane</location>
    </subcellularLocation>
    <subcellularLocation>
        <location evidence="1">Membrane</location>
        <topology evidence="1">Single-pass membrane protein</topology>
    </subcellularLocation>
</comment>
<gene>
    <name evidence="10" type="ORF">Dcar01_00328</name>
</gene>
<dbReference type="PANTHER" id="PTHR37461">
    <property type="entry name" value="ANTI-SIGMA-K FACTOR RSKA"/>
    <property type="match status" value="1"/>
</dbReference>
<protein>
    <recommendedName>
        <fullName evidence="8">Regulator of SigK</fullName>
    </recommendedName>
    <alternativeName>
        <fullName evidence="7">Sigma-K anti-sigma factor RskA</fullName>
    </alternativeName>
</protein>
<feature type="domain" description="Anti-sigma K factor RskA C-terminal" evidence="9">
    <location>
        <begin position="95"/>
        <end position="210"/>
    </location>
</feature>
<dbReference type="Proteomes" id="UP001401887">
    <property type="component" value="Unassembled WGS sequence"/>
</dbReference>
<accession>A0ABP9W2N7</accession>
<dbReference type="EMBL" id="BAABRP010000001">
    <property type="protein sequence ID" value="GAA5511617.1"/>
    <property type="molecule type" value="Genomic_DNA"/>
</dbReference>
<evidence type="ECO:0000313" key="11">
    <source>
        <dbReference type="Proteomes" id="UP001401887"/>
    </source>
</evidence>
<sequence>MTVDRDQLIAYALGILPPAEEARVQAALETSPELRALLRTDQEALLALTDTLPEVALPAGAEDRLLARLASERAVPAVPAALPARQVAWPLLAALSLAAALALAFALRPPADPFQRYVQIPGAATQALTANGDTLGQLVRMPDGRAYLHLSQPATAGQAYQMWQLQDGQPVSLGMFQGQGFLLAGLPPGAQIAVSVEPPGGSPQPTSTPILVKQL</sequence>
<reference evidence="10 11" key="1">
    <citation type="submission" date="2024-02" db="EMBL/GenBank/DDBJ databases">
        <title>Deinococcus carri NBRC 110142.</title>
        <authorList>
            <person name="Ichikawa N."/>
            <person name="Katano-Makiyama Y."/>
            <person name="Hidaka K."/>
        </authorList>
    </citation>
    <scope>NUCLEOTIDE SEQUENCE [LARGE SCALE GENOMIC DNA]</scope>
    <source>
        <strain evidence="10 11">NBRC 110142</strain>
    </source>
</reference>
<name>A0ABP9W2N7_9DEIO</name>
<dbReference type="InterPro" id="IPR018764">
    <property type="entry name" value="RskA_C"/>
</dbReference>
<evidence type="ECO:0000256" key="5">
    <source>
        <dbReference type="ARBA" id="ARBA00022989"/>
    </source>
</evidence>
<evidence type="ECO:0000256" key="4">
    <source>
        <dbReference type="ARBA" id="ARBA00022692"/>
    </source>
</evidence>
<evidence type="ECO:0000256" key="3">
    <source>
        <dbReference type="ARBA" id="ARBA00022475"/>
    </source>
</evidence>
<dbReference type="Pfam" id="PF10099">
    <property type="entry name" value="RskA_C"/>
    <property type="match status" value="1"/>
</dbReference>
<evidence type="ECO:0000256" key="8">
    <source>
        <dbReference type="ARBA" id="ARBA00030803"/>
    </source>
</evidence>
<organism evidence="10 11">
    <name type="scientific">Deinococcus carri</name>
    <dbReference type="NCBI Taxonomy" id="1211323"/>
    <lineage>
        <taxon>Bacteria</taxon>
        <taxon>Thermotogati</taxon>
        <taxon>Deinococcota</taxon>
        <taxon>Deinococci</taxon>
        <taxon>Deinococcales</taxon>
        <taxon>Deinococcaceae</taxon>
        <taxon>Deinococcus</taxon>
    </lineage>
</organism>
<evidence type="ECO:0000259" key="9">
    <source>
        <dbReference type="Pfam" id="PF10099"/>
    </source>
</evidence>
<dbReference type="Gene3D" id="1.10.10.1320">
    <property type="entry name" value="Anti-sigma factor, zinc-finger domain"/>
    <property type="match status" value="1"/>
</dbReference>
<proteinExistence type="predicted"/>
<evidence type="ECO:0000313" key="10">
    <source>
        <dbReference type="EMBL" id="GAA5511617.1"/>
    </source>
</evidence>
<dbReference type="RefSeq" id="WP_345459896.1">
    <property type="nucleotide sequence ID" value="NZ_BAABRP010000001.1"/>
</dbReference>
<dbReference type="InterPro" id="IPR051474">
    <property type="entry name" value="Anti-sigma-K/W_factor"/>
</dbReference>
<dbReference type="PANTHER" id="PTHR37461:SF1">
    <property type="entry name" value="ANTI-SIGMA-K FACTOR RSKA"/>
    <property type="match status" value="1"/>
</dbReference>
<keyword evidence="6" id="KW-0472">Membrane</keyword>
<keyword evidence="11" id="KW-1185">Reference proteome</keyword>
<evidence type="ECO:0000256" key="1">
    <source>
        <dbReference type="ARBA" id="ARBA00004167"/>
    </source>
</evidence>
<keyword evidence="4" id="KW-0812">Transmembrane</keyword>
<evidence type="ECO:0000256" key="6">
    <source>
        <dbReference type="ARBA" id="ARBA00023136"/>
    </source>
</evidence>
<comment type="caution">
    <text evidence="10">The sequence shown here is derived from an EMBL/GenBank/DDBJ whole genome shotgun (WGS) entry which is preliminary data.</text>
</comment>
<keyword evidence="5" id="KW-1133">Transmembrane helix</keyword>
<evidence type="ECO:0000256" key="2">
    <source>
        <dbReference type="ARBA" id="ARBA00004236"/>
    </source>
</evidence>
<dbReference type="NCBIfam" id="NF010501">
    <property type="entry name" value="PRK13920.1"/>
    <property type="match status" value="1"/>
</dbReference>
<keyword evidence="3" id="KW-1003">Cell membrane</keyword>